<proteinExistence type="inferred from homology"/>
<dbReference type="SUPFAM" id="SSF52091">
    <property type="entry name" value="SpoIIaa-like"/>
    <property type="match status" value="1"/>
</dbReference>
<protein>
    <recommendedName>
        <fullName evidence="2">Anti-sigma factor antagonist</fullName>
    </recommendedName>
</protein>
<evidence type="ECO:0000256" key="2">
    <source>
        <dbReference type="RuleBase" id="RU003749"/>
    </source>
</evidence>
<evidence type="ECO:0000313" key="5">
    <source>
        <dbReference type="Proteomes" id="UP000245533"/>
    </source>
</evidence>
<gene>
    <name evidence="4" type="ORF">DDZ15_13775</name>
</gene>
<feature type="domain" description="STAS" evidence="3">
    <location>
        <begin position="1"/>
        <end position="111"/>
    </location>
</feature>
<dbReference type="NCBIfam" id="TIGR00377">
    <property type="entry name" value="ant_ant_sig"/>
    <property type="match status" value="1"/>
</dbReference>
<name>A0A316TRI5_9BACT</name>
<dbReference type="PANTHER" id="PTHR33495">
    <property type="entry name" value="ANTI-SIGMA FACTOR ANTAGONIST TM_1081-RELATED-RELATED"/>
    <property type="match status" value="1"/>
</dbReference>
<comment type="similarity">
    <text evidence="1 2">Belongs to the anti-sigma-factor antagonist family.</text>
</comment>
<accession>A0A316TRI5</accession>
<dbReference type="OrthoDB" id="9796110at2"/>
<evidence type="ECO:0000313" key="4">
    <source>
        <dbReference type="EMBL" id="PWN05655.1"/>
    </source>
</evidence>
<dbReference type="Pfam" id="PF01740">
    <property type="entry name" value="STAS"/>
    <property type="match status" value="1"/>
</dbReference>
<dbReference type="RefSeq" id="WP_109647682.1">
    <property type="nucleotide sequence ID" value="NZ_QGGB01000009.1"/>
</dbReference>
<dbReference type="Gene3D" id="3.30.750.24">
    <property type="entry name" value="STAS domain"/>
    <property type="match status" value="1"/>
</dbReference>
<organism evidence="4 5">
    <name type="scientific">Rhodohalobacter mucosus</name>
    <dbReference type="NCBI Taxonomy" id="2079485"/>
    <lineage>
        <taxon>Bacteria</taxon>
        <taxon>Pseudomonadati</taxon>
        <taxon>Balneolota</taxon>
        <taxon>Balneolia</taxon>
        <taxon>Balneolales</taxon>
        <taxon>Balneolaceae</taxon>
        <taxon>Rhodohalobacter</taxon>
    </lineage>
</organism>
<evidence type="ECO:0000259" key="3">
    <source>
        <dbReference type="PROSITE" id="PS50801"/>
    </source>
</evidence>
<dbReference type="GO" id="GO:0043856">
    <property type="term" value="F:anti-sigma factor antagonist activity"/>
    <property type="evidence" value="ECO:0007669"/>
    <property type="project" value="InterPro"/>
</dbReference>
<dbReference type="InterPro" id="IPR036513">
    <property type="entry name" value="STAS_dom_sf"/>
</dbReference>
<sequence>MEYSTLEKKNCVVVALKGNLMGGPASADFQAMVKDQIEKGETNLIGDLSEVDFMNSSGLGVLISSLISLRKEGGDFKLCSATDRIKSLLKVSKLFTVFDMYETLDEAIAAYQD</sequence>
<dbReference type="AlphaFoldDB" id="A0A316TRI5"/>
<dbReference type="InterPro" id="IPR003658">
    <property type="entry name" value="Anti-sigma_ant"/>
</dbReference>
<dbReference type="CDD" id="cd07043">
    <property type="entry name" value="STAS_anti-anti-sigma_factors"/>
    <property type="match status" value="1"/>
</dbReference>
<dbReference type="InterPro" id="IPR002645">
    <property type="entry name" value="STAS_dom"/>
</dbReference>
<evidence type="ECO:0000256" key="1">
    <source>
        <dbReference type="ARBA" id="ARBA00009013"/>
    </source>
</evidence>
<dbReference type="Proteomes" id="UP000245533">
    <property type="component" value="Unassembled WGS sequence"/>
</dbReference>
<comment type="caution">
    <text evidence="4">The sequence shown here is derived from an EMBL/GenBank/DDBJ whole genome shotgun (WGS) entry which is preliminary data.</text>
</comment>
<reference evidence="4 5" key="1">
    <citation type="submission" date="2018-05" db="EMBL/GenBank/DDBJ databases">
        <title>Rhodohalobacter halophilus gen. nov., sp. nov., a moderately halophilic member of the family Balneolaceae.</title>
        <authorList>
            <person name="Liu Z.-W."/>
        </authorList>
    </citation>
    <scope>NUCLEOTIDE SEQUENCE [LARGE SCALE GENOMIC DNA]</scope>
    <source>
        <strain evidence="4 5">8A47</strain>
    </source>
</reference>
<dbReference type="PROSITE" id="PS50801">
    <property type="entry name" value="STAS"/>
    <property type="match status" value="1"/>
</dbReference>
<keyword evidence="5" id="KW-1185">Reference proteome</keyword>
<dbReference type="PANTHER" id="PTHR33495:SF2">
    <property type="entry name" value="ANTI-SIGMA FACTOR ANTAGONIST TM_1081-RELATED"/>
    <property type="match status" value="1"/>
</dbReference>
<dbReference type="EMBL" id="QGGB01000009">
    <property type="protein sequence ID" value="PWN05655.1"/>
    <property type="molecule type" value="Genomic_DNA"/>
</dbReference>